<evidence type="ECO:0000256" key="2">
    <source>
        <dbReference type="ARBA" id="ARBA00022824"/>
    </source>
</evidence>
<keyword evidence="3 6" id="KW-1133">Transmembrane helix</keyword>
<evidence type="ECO:0000256" key="1">
    <source>
        <dbReference type="ARBA" id="ARBA00022692"/>
    </source>
</evidence>
<keyword evidence="4 6" id="KW-0472">Membrane</keyword>
<keyword evidence="1 6" id="KW-0812">Transmembrane</keyword>
<evidence type="ECO:0000256" key="6">
    <source>
        <dbReference type="SAM" id="Phobius"/>
    </source>
</evidence>
<dbReference type="Gramene" id="Solyc11g065610.1.1">
    <property type="protein sequence ID" value="Solyc11g065610.1.1"/>
    <property type="gene ID" value="Solyc11g065610.1"/>
</dbReference>
<dbReference type="Pfam" id="PF09446">
    <property type="entry name" value="VMA21"/>
    <property type="match status" value="1"/>
</dbReference>
<evidence type="ECO:0000313" key="7">
    <source>
        <dbReference type="EnsemblPlants" id="Solyc11g065610.1.1"/>
    </source>
</evidence>
<protein>
    <submittedName>
        <fullName evidence="7">Uncharacterized protein</fullName>
    </submittedName>
</protein>
<keyword evidence="5" id="KW-0968">Cytoplasmic vesicle</keyword>
<dbReference type="Proteomes" id="UP000004994">
    <property type="component" value="Chromosome 11"/>
</dbReference>
<proteinExistence type="predicted"/>
<dbReference type="AlphaFoldDB" id="K4D9H1"/>
<evidence type="ECO:0000256" key="3">
    <source>
        <dbReference type="ARBA" id="ARBA00022989"/>
    </source>
</evidence>
<name>K4D9H1_SOLLC</name>
<dbReference type="EnsemblPlants" id="Solyc11g065610.1.1">
    <property type="protein sequence ID" value="Solyc11g065610.1.1"/>
    <property type="gene ID" value="Solyc11g065610.1"/>
</dbReference>
<dbReference type="PhylomeDB" id="K4D9H1"/>
<organism evidence="7">
    <name type="scientific">Solanum lycopersicum</name>
    <name type="common">Tomato</name>
    <name type="synonym">Lycopersicon esculentum</name>
    <dbReference type="NCBI Taxonomy" id="4081"/>
    <lineage>
        <taxon>Eukaryota</taxon>
        <taxon>Viridiplantae</taxon>
        <taxon>Streptophyta</taxon>
        <taxon>Embryophyta</taxon>
        <taxon>Tracheophyta</taxon>
        <taxon>Spermatophyta</taxon>
        <taxon>Magnoliopsida</taxon>
        <taxon>eudicotyledons</taxon>
        <taxon>Gunneridae</taxon>
        <taxon>Pentapetalae</taxon>
        <taxon>asterids</taxon>
        <taxon>lamiids</taxon>
        <taxon>Solanales</taxon>
        <taxon>Solanaceae</taxon>
        <taxon>Solanoideae</taxon>
        <taxon>Solaneae</taxon>
        <taxon>Solanum</taxon>
        <taxon>Solanum subgen. Lycopersicon</taxon>
    </lineage>
</organism>
<feature type="transmembrane region" description="Helical" evidence="6">
    <location>
        <begin position="21"/>
        <end position="39"/>
    </location>
</feature>
<reference evidence="7" key="1">
    <citation type="journal article" date="2012" name="Nature">
        <title>The tomato genome sequence provides insights into fleshy fruit evolution.</title>
        <authorList>
            <consortium name="Tomato Genome Consortium"/>
        </authorList>
    </citation>
    <scope>NUCLEOTIDE SEQUENCE [LARGE SCALE GENOMIC DNA]</scope>
    <source>
        <strain evidence="7">cv. Heinz 1706</strain>
    </source>
</reference>
<evidence type="ECO:0000313" key="8">
    <source>
        <dbReference type="Proteomes" id="UP000004994"/>
    </source>
</evidence>
<dbReference type="GO" id="GO:0070072">
    <property type="term" value="P:vacuolar proton-transporting V-type ATPase complex assembly"/>
    <property type="evidence" value="ECO:0007669"/>
    <property type="project" value="InterPro"/>
</dbReference>
<dbReference type="HOGENOM" id="CLU_3054045_0_0_1"/>
<keyword evidence="8" id="KW-1185">Reference proteome</keyword>
<keyword evidence="2" id="KW-0256">Endoplasmic reticulum</keyword>
<reference evidence="7" key="2">
    <citation type="submission" date="2015-06" db="UniProtKB">
        <authorList>
            <consortium name="EnsemblPlants"/>
        </authorList>
    </citation>
    <scope>IDENTIFICATION</scope>
    <source>
        <strain evidence="7">cv. Heinz 1706</strain>
    </source>
</reference>
<dbReference type="InParanoid" id="K4D9H1"/>
<sequence length="54" mass="6010">MATKIYIVLAASTMAGVVNKFFITSLTMWAAPVAILYVFNHNLIPGKLTLFLFF</sequence>
<dbReference type="InterPro" id="IPR019013">
    <property type="entry name" value="Vma21"/>
</dbReference>
<evidence type="ECO:0000256" key="4">
    <source>
        <dbReference type="ARBA" id="ARBA00023136"/>
    </source>
</evidence>
<dbReference type="PaxDb" id="4081-Solyc11g065610.1.1"/>
<dbReference type="GO" id="GO:0031410">
    <property type="term" value="C:cytoplasmic vesicle"/>
    <property type="evidence" value="ECO:0007669"/>
    <property type="project" value="UniProtKB-KW"/>
</dbReference>
<accession>K4D9H1</accession>
<evidence type="ECO:0000256" key="5">
    <source>
        <dbReference type="ARBA" id="ARBA00023329"/>
    </source>
</evidence>